<organism evidence="2 3">
    <name type="scientific">Nocardia wallacei</name>
    <dbReference type="NCBI Taxonomy" id="480035"/>
    <lineage>
        <taxon>Bacteria</taxon>
        <taxon>Bacillati</taxon>
        <taxon>Actinomycetota</taxon>
        <taxon>Actinomycetes</taxon>
        <taxon>Mycobacteriales</taxon>
        <taxon>Nocardiaceae</taxon>
        <taxon>Nocardia</taxon>
    </lineage>
</organism>
<feature type="transmembrane region" description="Helical" evidence="1">
    <location>
        <begin position="15"/>
        <end position="36"/>
    </location>
</feature>
<protein>
    <submittedName>
        <fullName evidence="2">Uncharacterized protein</fullName>
    </submittedName>
</protein>
<dbReference type="AlphaFoldDB" id="A0A7G1KFR0"/>
<sequence length="58" mass="6324">MPGGCLGQEATRSRLFALFSGAFAGSVGIVLAVVIIRELTRETVLDWFDAKTDRPDRL</sequence>
<gene>
    <name evidence="2" type="ORF">NWFMUON74_08550</name>
</gene>
<keyword evidence="1" id="KW-0812">Transmembrane</keyword>
<evidence type="ECO:0000313" key="2">
    <source>
        <dbReference type="EMBL" id="BCK53083.1"/>
    </source>
</evidence>
<proteinExistence type="predicted"/>
<dbReference type="Proteomes" id="UP000516173">
    <property type="component" value="Chromosome"/>
</dbReference>
<keyword evidence="3" id="KW-1185">Reference proteome</keyword>
<dbReference type="EMBL" id="AP023396">
    <property type="protein sequence ID" value="BCK53083.1"/>
    <property type="molecule type" value="Genomic_DNA"/>
</dbReference>
<evidence type="ECO:0000313" key="3">
    <source>
        <dbReference type="Proteomes" id="UP000516173"/>
    </source>
</evidence>
<name>A0A7G1KFR0_9NOCA</name>
<keyword evidence="1" id="KW-1133">Transmembrane helix</keyword>
<reference evidence="2 3" key="1">
    <citation type="submission" date="2020-08" db="EMBL/GenBank/DDBJ databases">
        <title>Genome Sequencing of Nocardia wallacei strain FMUON74 and assembly.</title>
        <authorList>
            <person name="Toyokawa M."/>
            <person name="Uesaka K."/>
        </authorList>
    </citation>
    <scope>NUCLEOTIDE SEQUENCE [LARGE SCALE GENOMIC DNA]</scope>
    <source>
        <strain evidence="2 3">FMUON74</strain>
    </source>
</reference>
<accession>A0A7G1KFR0</accession>
<keyword evidence="1" id="KW-0472">Membrane</keyword>
<evidence type="ECO:0000256" key="1">
    <source>
        <dbReference type="SAM" id="Phobius"/>
    </source>
</evidence>
<dbReference type="KEGG" id="nwl:NWFMUON74_08550"/>